<dbReference type="NCBIfam" id="TIGR00172">
    <property type="entry name" value="maf"/>
    <property type="match status" value="1"/>
</dbReference>
<comment type="similarity">
    <text evidence="3">Belongs to the Maf family.</text>
</comment>
<sequence length="212" mass="21524">MRLVLASASPARLAVLRAAGVEPVVRVSGVDEDAVAAALTDPSPADLVTELAKAKALAVADAVHGEYPDAVVVGCDSMLITDGPTGREVVGKPGTVERARDRWLAMAGGTGELITGHAVVRLAGGTPAKVAQGVEGTVVRFGRITAHELDAYLASGEPLNVAGGFTLDGLGGWFVDGIDGDPSSVIGISLPLTRRLLGEIGVSVVDLWSRGA</sequence>
<keyword evidence="3" id="KW-0546">Nucleotide metabolism</keyword>
<dbReference type="GO" id="GO:0005737">
    <property type="term" value="C:cytoplasm"/>
    <property type="evidence" value="ECO:0007669"/>
    <property type="project" value="UniProtKB-SubCell"/>
</dbReference>
<evidence type="ECO:0000256" key="1">
    <source>
        <dbReference type="ARBA" id="ARBA00001968"/>
    </source>
</evidence>
<comment type="cofactor">
    <cofactor evidence="1 3">
        <name>a divalent metal cation</name>
        <dbReference type="ChEBI" id="CHEBI:60240"/>
    </cofactor>
</comment>
<keyword evidence="5" id="KW-1185">Reference proteome</keyword>
<dbReference type="Pfam" id="PF02545">
    <property type="entry name" value="Maf"/>
    <property type="match status" value="1"/>
</dbReference>
<dbReference type="Gene3D" id="3.90.950.10">
    <property type="match status" value="1"/>
</dbReference>
<organism evidence="4 5">
    <name type="scientific">Gandjariella thermophila</name>
    <dbReference type="NCBI Taxonomy" id="1931992"/>
    <lineage>
        <taxon>Bacteria</taxon>
        <taxon>Bacillati</taxon>
        <taxon>Actinomycetota</taxon>
        <taxon>Actinomycetes</taxon>
        <taxon>Pseudonocardiales</taxon>
        <taxon>Pseudonocardiaceae</taxon>
        <taxon>Gandjariella</taxon>
    </lineage>
</organism>
<dbReference type="AlphaFoldDB" id="A0A4D4JA97"/>
<dbReference type="InterPro" id="IPR029001">
    <property type="entry name" value="ITPase-like_fam"/>
</dbReference>
<dbReference type="EC" id="3.6.1.9" evidence="3"/>
<proteinExistence type="inferred from homology"/>
<keyword evidence="3" id="KW-0963">Cytoplasm</keyword>
<protein>
    <recommendedName>
        <fullName evidence="3">Nucleoside triphosphate pyrophosphatase</fullName>
        <ecNumber evidence="3">3.6.1.9</ecNumber>
    </recommendedName>
    <alternativeName>
        <fullName evidence="3">Nucleotide pyrophosphatase</fullName>
        <shortName evidence="3">Nucleotide PPase</shortName>
    </alternativeName>
</protein>
<name>A0A4D4JA97_9PSEU</name>
<dbReference type="PIRSF" id="PIRSF006305">
    <property type="entry name" value="Maf"/>
    <property type="match status" value="1"/>
</dbReference>
<dbReference type="GO" id="GO:0047429">
    <property type="term" value="F:nucleoside triphosphate diphosphatase activity"/>
    <property type="evidence" value="ECO:0007669"/>
    <property type="project" value="UniProtKB-EC"/>
</dbReference>
<evidence type="ECO:0000256" key="2">
    <source>
        <dbReference type="ARBA" id="ARBA00022801"/>
    </source>
</evidence>
<comment type="subcellular location">
    <subcellularLocation>
        <location evidence="3">Cytoplasm</location>
    </subcellularLocation>
</comment>
<evidence type="ECO:0000256" key="3">
    <source>
        <dbReference type="HAMAP-Rule" id="MF_00528"/>
    </source>
</evidence>
<dbReference type="Proteomes" id="UP000298860">
    <property type="component" value="Unassembled WGS sequence"/>
</dbReference>
<dbReference type="RefSeq" id="WP_137814433.1">
    <property type="nucleotide sequence ID" value="NZ_BJFL01000013.1"/>
</dbReference>
<dbReference type="PANTHER" id="PTHR43213:SF5">
    <property type="entry name" value="BIFUNCTIONAL DTTP_UTP PYROPHOSPHATASE_METHYLTRANSFERASE PROTEIN-RELATED"/>
    <property type="match status" value="1"/>
</dbReference>
<dbReference type="SUPFAM" id="SSF52972">
    <property type="entry name" value="ITPase-like"/>
    <property type="match status" value="1"/>
</dbReference>
<accession>A0A4D4JA97</accession>
<dbReference type="GO" id="GO:0009117">
    <property type="term" value="P:nucleotide metabolic process"/>
    <property type="evidence" value="ECO:0007669"/>
    <property type="project" value="UniProtKB-KW"/>
</dbReference>
<dbReference type="HAMAP" id="MF_00528">
    <property type="entry name" value="Maf"/>
    <property type="match status" value="1"/>
</dbReference>
<dbReference type="PANTHER" id="PTHR43213">
    <property type="entry name" value="BIFUNCTIONAL DTTP/UTP PYROPHOSPHATASE/METHYLTRANSFERASE PROTEIN-RELATED"/>
    <property type="match status" value="1"/>
</dbReference>
<dbReference type="OrthoDB" id="3527985at2"/>
<dbReference type="EMBL" id="BJFL01000013">
    <property type="protein sequence ID" value="GDY31366.1"/>
    <property type="molecule type" value="Genomic_DNA"/>
</dbReference>
<comment type="catalytic activity">
    <reaction evidence="3">
        <text>a 2'-deoxyribonucleoside 5'-triphosphate + H2O = a 2'-deoxyribonucleoside 5'-phosphate + diphosphate + H(+)</text>
        <dbReference type="Rhea" id="RHEA:44644"/>
        <dbReference type="ChEBI" id="CHEBI:15377"/>
        <dbReference type="ChEBI" id="CHEBI:15378"/>
        <dbReference type="ChEBI" id="CHEBI:33019"/>
        <dbReference type="ChEBI" id="CHEBI:61560"/>
        <dbReference type="ChEBI" id="CHEBI:65317"/>
        <dbReference type="EC" id="3.6.1.9"/>
    </reaction>
</comment>
<reference evidence="5" key="1">
    <citation type="submission" date="2019-04" db="EMBL/GenBank/DDBJ databases">
        <title>Draft genome sequence of Pseudonocardiaceae bacterium SL3-2-4.</title>
        <authorList>
            <person name="Ningsih F."/>
            <person name="Yokota A."/>
            <person name="Sakai Y."/>
            <person name="Nanatani K."/>
            <person name="Yabe S."/>
            <person name="Oetari A."/>
            <person name="Sjamsuridzal W."/>
        </authorList>
    </citation>
    <scope>NUCLEOTIDE SEQUENCE [LARGE SCALE GENOMIC DNA]</scope>
    <source>
        <strain evidence="5">SL3-2-4</strain>
    </source>
</reference>
<comment type="function">
    <text evidence="3">Nucleoside triphosphate pyrophosphatase. May have a dual role in cell division arrest and in preventing the incorporation of modified nucleotides into cellular nucleic acids.</text>
</comment>
<comment type="catalytic activity">
    <reaction evidence="3">
        <text>a ribonucleoside 5'-triphosphate + H2O = a ribonucleoside 5'-phosphate + diphosphate + H(+)</text>
        <dbReference type="Rhea" id="RHEA:23996"/>
        <dbReference type="ChEBI" id="CHEBI:15377"/>
        <dbReference type="ChEBI" id="CHEBI:15378"/>
        <dbReference type="ChEBI" id="CHEBI:33019"/>
        <dbReference type="ChEBI" id="CHEBI:58043"/>
        <dbReference type="ChEBI" id="CHEBI:61557"/>
        <dbReference type="EC" id="3.6.1.9"/>
    </reaction>
</comment>
<evidence type="ECO:0000313" key="5">
    <source>
        <dbReference type="Proteomes" id="UP000298860"/>
    </source>
</evidence>
<dbReference type="CDD" id="cd00555">
    <property type="entry name" value="Maf"/>
    <property type="match status" value="1"/>
</dbReference>
<dbReference type="InterPro" id="IPR003697">
    <property type="entry name" value="Maf-like"/>
</dbReference>
<comment type="caution">
    <text evidence="3">Lacks conserved residue(s) required for the propagation of feature annotation.</text>
</comment>
<comment type="caution">
    <text evidence="4">The sequence shown here is derived from an EMBL/GenBank/DDBJ whole genome shotgun (WGS) entry which is preliminary data.</text>
</comment>
<gene>
    <name evidence="4" type="primary">maf</name>
    <name evidence="4" type="ORF">GTS_29990</name>
</gene>
<evidence type="ECO:0000313" key="4">
    <source>
        <dbReference type="EMBL" id="GDY31366.1"/>
    </source>
</evidence>
<keyword evidence="2 3" id="KW-0378">Hydrolase</keyword>
<feature type="active site" description="Proton acceptor" evidence="3">
    <location>
        <position position="76"/>
    </location>
</feature>